<gene>
    <name evidence="2" type="ORF">KGM_215501</name>
</gene>
<evidence type="ECO:0000313" key="2">
    <source>
        <dbReference type="EMBL" id="OWR49811.1"/>
    </source>
</evidence>
<comment type="caution">
    <text evidence="2">The sequence shown here is derived from an EMBL/GenBank/DDBJ whole genome shotgun (WGS) entry which is preliminary data.</text>
</comment>
<keyword evidence="1" id="KW-0175">Coiled coil</keyword>
<dbReference type="KEGG" id="dpl:KGM_215501"/>
<name>A0A212F7V7_DANPL</name>
<reference evidence="2 3" key="1">
    <citation type="journal article" date="2011" name="Cell">
        <title>The monarch butterfly genome yields insights into long-distance migration.</title>
        <authorList>
            <person name="Zhan S."/>
            <person name="Merlin C."/>
            <person name="Boore J.L."/>
            <person name="Reppert S.M."/>
        </authorList>
    </citation>
    <scope>NUCLEOTIDE SEQUENCE [LARGE SCALE GENOMIC DNA]</scope>
    <source>
        <strain evidence="2">F-2</strain>
    </source>
</reference>
<accession>A0A212F7V7</accession>
<dbReference type="AlphaFoldDB" id="A0A212F7V7"/>
<dbReference type="InParanoid" id="A0A212F7V7"/>
<evidence type="ECO:0000256" key="1">
    <source>
        <dbReference type="SAM" id="Coils"/>
    </source>
</evidence>
<evidence type="ECO:0000313" key="3">
    <source>
        <dbReference type="Proteomes" id="UP000007151"/>
    </source>
</evidence>
<proteinExistence type="predicted"/>
<sequence length="225" mass="25520">MERKTLKKAWNKSLNREIKISVTNTDDSTLEEINELRLKIQICKDCDDDMKEWATCDSYDQGFQIMSDDEIVESIMQRNEQHEMQEDKTEENDAGPSHDDALYALETALQWFEKQTGSDTEEVMRSARRVEVAIPALKTLPASSLGAEVDKALEAILGVARKSGNLKGGCNRALKSSTQLLKDATEVLLKRSSSEENELLRARFREEQEKNSLLQIELQALVIIL</sequence>
<dbReference type="Proteomes" id="UP000007151">
    <property type="component" value="Unassembled WGS sequence"/>
</dbReference>
<dbReference type="EMBL" id="AGBW02009826">
    <property type="protein sequence ID" value="OWR49811.1"/>
    <property type="molecule type" value="Genomic_DNA"/>
</dbReference>
<keyword evidence="3" id="KW-1185">Reference proteome</keyword>
<feature type="coiled-coil region" evidence="1">
    <location>
        <begin position="190"/>
        <end position="217"/>
    </location>
</feature>
<organism evidence="2 3">
    <name type="scientific">Danaus plexippus plexippus</name>
    <dbReference type="NCBI Taxonomy" id="278856"/>
    <lineage>
        <taxon>Eukaryota</taxon>
        <taxon>Metazoa</taxon>
        <taxon>Ecdysozoa</taxon>
        <taxon>Arthropoda</taxon>
        <taxon>Hexapoda</taxon>
        <taxon>Insecta</taxon>
        <taxon>Pterygota</taxon>
        <taxon>Neoptera</taxon>
        <taxon>Endopterygota</taxon>
        <taxon>Lepidoptera</taxon>
        <taxon>Glossata</taxon>
        <taxon>Ditrysia</taxon>
        <taxon>Papilionoidea</taxon>
        <taxon>Nymphalidae</taxon>
        <taxon>Danainae</taxon>
        <taxon>Danaini</taxon>
        <taxon>Danaina</taxon>
        <taxon>Danaus</taxon>
        <taxon>Danaus</taxon>
    </lineage>
</organism>
<protein>
    <submittedName>
        <fullName evidence="2">Jerky protein</fullName>
    </submittedName>
</protein>